<dbReference type="InterPro" id="IPR000073">
    <property type="entry name" value="AB_hydrolase_1"/>
</dbReference>
<dbReference type="PANTHER" id="PTHR43194">
    <property type="entry name" value="HYDROLASE ALPHA/BETA FOLD FAMILY"/>
    <property type="match status" value="1"/>
</dbReference>
<dbReference type="PRINTS" id="PR00111">
    <property type="entry name" value="ABHYDROLASE"/>
</dbReference>
<dbReference type="Gene3D" id="3.40.50.1820">
    <property type="entry name" value="alpha/beta hydrolase"/>
    <property type="match status" value="1"/>
</dbReference>
<dbReference type="Pfam" id="PF00561">
    <property type="entry name" value="Abhydrolase_1"/>
    <property type="match status" value="1"/>
</dbReference>
<evidence type="ECO:0000313" key="2">
    <source>
        <dbReference type="EMBL" id="SHG36930.1"/>
    </source>
</evidence>
<gene>
    <name evidence="2" type="ORF">SAMN05444320_108180</name>
</gene>
<proteinExistence type="predicted"/>
<protein>
    <submittedName>
        <fullName evidence="2">Lipase</fullName>
    </submittedName>
</protein>
<keyword evidence="3" id="KW-1185">Reference proteome</keyword>
<name>A0A1M5J9K7_STRHI</name>
<dbReference type="InterPro" id="IPR050228">
    <property type="entry name" value="Carboxylesterase_BioH"/>
</dbReference>
<reference evidence="2 3" key="1">
    <citation type="submission" date="2016-11" db="EMBL/GenBank/DDBJ databases">
        <authorList>
            <person name="Jaros S."/>
            <person name="Januszkiewicz K."/>
            <person name="Wedrychowicz H."/>
        </authorList>
    </citation>
    <scope>NUCLEOTIDE SEQUENCE [LARGE SCALE GENOMIC DNA]</scope>
    <source>
        <strain evidence="2 3">DSM 44523</strain>
    </source>
</reference>
<organism evidence="2 3">
    <name type="scientific">Streptoalloteichus hindustanus</name>
    <dbReference type="NCBI Taxonomy" id="2017"/>
    <lineage>
        <taxon>Bacteria</taxon>
        <taxon>Bacillati</taxon>
        <taxon>Actinomycetota</taxon>
        <taxon>Actinomycetes</taxon>
        <taxon>Pseudonocardiales</taxon>
        <taxon>Pseudonocardiaceae</taxon>
        <taxon>Streptoalloteichus</taxon>
    </lineage>
</organism>
<sequence length="294" mass="31715">MPETKTNVLPGCRGAVAPEAGTAGHPTGGRWYNAQVITAPLHVRELGDPAGPPLVALHGVTGHGARWQRLVADHLPGYRVLAPDLRGHGRSPRVPPWTLEQHARDVLGVLDALELERVPVLAHSFGGAVALHLALLAPERVARLALLDPAVGLDPAMALDRAETWMTAEAYEDREAARRDQAEQWSGAAPEVVEEELDHNLVRAEDGRWRWRHTPASITTAWSEMARAHVVPPVGTPTLLVPAERADFVRPGFVADCRAALGSELVVRPLDSGHMVHLERPAEVGALVRDFVGG</sequence>
<dbReference type="Proteomes" id="UP000184501">
    <property type="component" value="Unassembled WGS sequence"/>
</dbReference>
<evidence type="ECO:0000313" key="3">
    <source>
        <dbReference type="Proteomes" id="UP000184501"/>
    </source>
</evidence>
<dbReference type="EMBL" id="FQVN01000008">
    <property type="protein sequence ID" value="SHG36930.1"/>
    <property type="molecule type" value="Genomic_DNA"/>
</dbReference>
<evidence type="ECO:0000259" key="1">
    <source>
        <dbReference type="Pfam" id="PF00561"/>
    </source>
</evidence>
<accession>A0A1M5J9K7</accession>
<dbReference type="GO" id="GO:0003824">
    <property type="term" value="F:catalytic activity"/>
    <property type="evidence" value="ECO:0007669"/>
    <property type="project" value="InterPro"/>
</dbReference>
<dbReference type="STRING" id="2017.SAMN05444320_108180"/>
<dbReference type="InterPro" id="IPR029058">
    <property type="entry name" value="AB_hydrolase_fold"/>
</dbReference>
<dbReference type="PRINTS" id="PR00412">
    <property type="entry name" value="EPOXHYDRLASE"/>
</dbReference>
<feature type="domain" description="AB hydrolase-1" evidence="1">
    <location>
        <begin position="52"/>
        <end position="281"/>
    </location>
</feature>
<dbReference type="InterPro" id="IPR000639">
    <property type="entry name" value="Epox_hydrolase-like"/>
</dbReference>
<dbReference type="PANTHER" id="PTHR43194:SF2">
    <property type="entry name" value="PEROXISOMAL MEMBRANE PROTEIN LPX1"/>
    <property type="match status" value="1"/>
</dbReference>
<dbReference type="SUPFAM" id="SSF53474">
    <property type="entry name" value="alpha/beta-Hydrolases"/>
    <property type="match status" value="1"/>
</dbReference>
<dbReference type="AlphaFoldDB" id="A0A1M5J9K7"/>